<keyword evidence="1" id="KW-0645">Protease</keyword>
<dbReference type="Proteomes" id="UP000260311">
    <property type="component" value="Segment"/>
</dbReference>
<reference evidence="1 2" key="1">
    <citation type="submission" date="2018-05" db="EMBL/GenBank/DDBJ databases">
        <title>The genome of Vibrio coralliilyticus phage YC.</title>
        <authorList>
            <person name="Benler S."/>
        </authorList>
    </citation>
    <scope>NUCLEOTIDE SEQUENCE [LARGE SCALE GENOMIC DNA]</scope>
</reference>
<dbReference type="GO" id="GO:0008233">
    <property type="term" value="F:peptidase activity"/>
    <property type="evidence" value="ECO:0007669"/>
    <property type="project" value="UniProtKB-KW"/>
</dbReference>
<keyword evidence="1" id="KW-0378">Hydrolase</keyword>
<evidence type="ECO:0000313" key="2">
    <source>
        <dbReference type="Proteomes" id="UP000260311"/>
    </source>
</evidence>
<dbReference type="KEGG" id="vg:55608595"/>
<dbReference type="GO" id="GO:0006508">
    <property type="term" value="P:proteolysis"/>
    <property type="evidence" value="ECO:0007669"/>
    <property type="project" value="UniProtKB-KW"/>
</dbReference>
<dbReference type="RefSeq" id="YP_009838363.1">
    <property type="nucleotide sequence ID" value="NC_048709.1"/>
</dbReference>
<dbReference type="Pfam" id="PF03420">
    <property type="entry name" value="Peptidase_S77"/>
    <property type="match status" value="1"/>
</dbReference>
<sequence length="222" mass="24546">MSLNMIVEHLHGRSQLEILTEATAAGGKKLYLEGPMVMCNQTNRNGRNYDLDRVGIPSVEAYNRDFVSDRRAIGEVEHPDYPMPKLSKAAVKIKDPLTWVGENAVGKAEVLNNVNGQIIASLVEADFNMAVSTRGLGDVVADAHGVDQVLEGFMLTAVDVVDRPSGQVCYMKAIKESVIWENEGDFVVPKSFSKRIDTVIAENKLLENDFMYRFEKALSKLG</sequence>
<accession>A0A384ZSA7</accession>
<protein>
    <submittedName>
        <fullName evidence="1">Prohead core protease</fullName>
    </submittedName>
</protein>
<name>A0A384ZSA7_9CAUD</name>
<dbReference type="GeneID" id="55608595"/>
<evidence type="ECO:0000313" key="1">
    <source>
        <dbReference type="EMBL" id="AXC34517.1"/>
    </source>
</evidence>
<dbReference type="EMBL" id="MH375644">
    <property type="protein sequence ID" value="AXC34517.1"/>
    <property type="molecule type" value="Genomic_DNA"/>
</dbReference>
<organism evidence="1 2">
    <name type="scientific">Vibrio phage YC</name>
    <dbReference type="NCBI Taxonomy" id="2267403"/>
    <lineage>
        <taxon>Viruses</taxon>
        <taxon>Duplodnaviria</taxon>
        <taxon>Heunggongvirae</taxon>
        <taxon>Uroviricota</taxon>
        <taxon>Caudoviricetes</taxon>
        <taxon>Pantevenvirales</taxon>
        <taxon>Ackermannviridae</taxon>
        <taxon>Campanilevirus</taxon>
        <taxon>Campanilevirus YC</taxon>
    </lineage>
</organism>
<proteinExistence type="predicted"/>
<keyword evidence="2" id="KW-1185">Reference proteome</keyword>
<dbReference type="InterPro" id="IPR005082">
    <property type="entry name" value="Peptidase_U9_T4_prohead"/>
</dbReference>